<feature type="transmembrane region" description="Helical" evidence="1">
    <location>
        <begin position="228"/>
        <end position="251"/>
    </location>
</feature>
<evidence type="ECO:0000313" key="3">
    <source>
        <dbReference type="Proteomes" id="UP000627984"/>
    </source>
</evidence>
<gene>
    <name evidence="2" type="ORF">GCM10010126_32310</name>
</gene>
<reference evidence="2" key="2">
    <citation type="submission" date="2022-09" db="EMBL/GenBank/DDBJ databases">
        <authorList>
            <person name="Sun Q."/>
            <person name="Ohkuma M."/>
        </authorList>
    </citation>
    <scope>NUCLEOTIDE SEQUENCE</scope>
    <source>
        <strain evidence="2">JCM 3093</strain>
    </source>
</reference>
<keyword evidence="1" id="KW-1133">Transmembrane helix</keyword>
<reference evidence="2" key="1">
    <citation type="journal article" date="2014" name="Int. J. Syst. Evol. Microbiol.">
        <title>Complete genome sequence of Corynebacterium casei LMG S-19264T (=DSM 44701T), isolated from a smear-ripened cheese.</title>
        <authorList>
            <consortium name="US DOE Joint Genome Institute (JGI-PGF)"/>
            <person name="Walter F."/>
            <person name="Albersmeier A."/>
            <person name="Kalinowski J."/>
            <person name="Ruckert C."/>
        </authorList>
    </citation>
    <scope>NUCLEOTIDE SEQUENCE</scope>
    <source>
        <strain evidence="2">JCM 3093</strain>
    </source>
</reference>
<dbReference type="Proteomes" id="UP000627984">
    <property type="component" value="Unassembled WGS sequence"/>
</dbReference>
<name>A0AA37F530_9ACTN</name>
<feature type="transmembrane region" description="Helical" evidence="1">
    <location>
        <begin position="64"/>
        <end position="89"/>
    </location>
</feature>
<proteinExistence type="predicted"/>
<keyword evidence="1" id="KW-0812">Transmembrane</keyword>
<dbReference type="EMBL" id="BMQD01000009">
    <property type="protein sequence ID" value="GGK70420.1"/>
    <property type="molecule type" value="Genomic_DNA"/>
</dbReference>
<comment type="caution">
    <text evidence="2">The sequence shown here is derived from an EMBL/GenBank/DDBJ whole genome shotgun (WGS) entry which is preliminary data.</text>
</comment>
<sequence length="296" mass="31432">MLPYFVIKVFWTVDGLRGGGLQDGAWSTLDWAAVNAMTVGMAGAAILLGLALGQQWGMRIPAWLLLSPAWIGMGFLVSMIPLLPVMLLLAGEDWDAAGSASLPSWELPLIGLSFAGFALGLAVAAPLYAGQRWPEAFAGRVDAEGAPAGASGPLQVTAARIAMAVCAVIGLPQLYWGAGGTLGLERPGAGDLRWHLLTANDGLWALIAAWGVWTLTRRRSGMRFRVPVLLTWVASGSLFAWGSWRALFMFATTSAYPSPEPPWALALEHHFGALAGLLILLVLLLLIGDRGHASRR</sequence>
<organism evidence="2 3">
    <name type="scientific">Planomonospora parontospora</name>
    <dbReference type="NCBI Taxonomy" id="58119"/>
    <lineage>
        <taxon>Bacteria</taxon>
        <taxon>Bacillati</taxon>
        <taxon>Actinomycetota</taxon>
        <taxon>Actinomycetes</taxon>
        <taxon>Streptosporangiales</taxon>
        <taxon>Streptosporangiaceae</taxon>
        <taxon>Planomonospora</taxon>
    </lineage>
</organism>
<keyword evidence="1" id="KW-0472">Membrane</keyword>
<feature type="transmembrane region" description="Helical" evidence="1">
    <location>
        <begin position="196"/>
        <end position="216"/>
    </location>
</feature>
<evidence type="ECO:0000256" key="1">
    <source>
        <dbReference type="SAM" id="Phobius"/>
    </source>
</evidence>
<evidence type="ECO:0000313" key="2">
    <source>
        <dbReference type="EMBL" id="GGK70420.1"/>
    </source>
</evidence>
<feature type="transmembrane region" description="Helical" evidence="1">
    <location>
        <begin position="158"/>
        <end position="176"/>
    </location>
</feature>
<feature type="transmembrane region" description="Helical" evidence="1">
    <location>
        <begin position="31"/>
        <end position="52"/>
    </location>
</feature>
<feature type="transmembrane region" description="Helical" evidence="1">
    <location>
        <begin position="109"/>
        <end position="130"/>
    </location>
</feature>
<accession>A0AA37F530</accession>
<dbReference type="AlphaFoldDB" id="A0AA37F530"/>
<protein>
    <submittedName>
        <fullName evidence="2">Uncharacterized protein</fullName>
    </submittedName>
</protein>
<feature type="transmembrane region" description="Helical" evidence="1">
    <location>
        <begin position="271"/>
        <end position="288"/>
    </location>
</feature>